<keyword evidence="4" id="KW-0472">Membrane</keyword>
<dbReference type="AlphaFoldDB" id="A0A814AL22"/>
<keyword evidence="3" id="KW-0245">EGF-like domain</keyword>
<dbReference type="EMBL" id="CAJNOC010002140">
    <property type="protein sequence ID" value="CAF0914930.1"/>
    <property type="molecule type" value="Genomic_DNA"/>
</dbReference>
<gene>
    <name evidence="7" type="ORF">OXX778_LOCUS12098</name>
</gene>
<accession>A0A814AL22</accession>
<dbReference type="SUPFAM" id="SSF50494">
    <property type="entry name" value="Trypsin-like serine proteases"/>
    <property type="match status" value="1"/>
</dbReference>
<dbReference type="InterPro" id="IPR000742">
    <property type="entry name" value="EGF"/>
</dbReference>
<dbReference type="GO" id="GO:0006508">
    <property type="term" value="P:proteolysis"/>
    <property type="evidence" value="ECO:0007669"/>
    <property type="project" value="InterPro"/>
</dbReference>
<name>A0A814AL22_9BILA</name>
<evidence type="ECO:0000256" key="3">
    <source>
        <dbReference type="PROSITE-ProRule" id="PRU00076"/>
    </source>
</evidence>
<dbReference type="InterPro" id="IPR001314">
    <property type="entry name" value="Peptidase_S1A"/>
</dbReference>
<keyword evidence="8" id="KW-1185">Reference proteome</keyword>
<evidence type="ECO:0000256" key="4">
    <source>
        <dbReference type="SAM" id="Phobius"/>
    </source>
</evidence>
<dbReference type="PANTHER" id="PTHR24256">
    <property type="entry name" value="TRYPTASE-RELATED"/>
    <property type="match status" value="1"/>
</dbReference>
<evidence type="ECO:0000259" key="5">
    <source>
        <dbReference type="PROSITE" id="PS50026"/>
    </source>
</evidence>
<evidence type="ECO:0000256" key="2">
    <source>
        <dbReference type="ARBA" id="ARBA00024195"/>
    </source>
</evidence>
<feature type="domain" description="EGF-like" evidence="5">
    <location>
        <begin position="70"/>
        <end position="109"/>
    </location>
</feature>
<evidence type="ECO:0000256" key="1">
    <source>
        <dbReference type="ARBA" id="ARBA00023157"/>
    </source>
</evidence>
<dbReference type="PROSITE" id="PS01186">
    <property type="entry name" value="EGF_2"/>
    <property type="match status" value="1"/>
</dbReference>
<keyword evidence="4" id="KW-0812">Transmembrane</keyword>
<dbReference type="InterPro" id="IPR009003">
    <property type="entry name" value="Peptidase_S1_PA"/>
</dbReference>
<feature type="domain" description="Peptidase S1" evidence="6">
    <location>
        <begin position="124"/>
        <end position="406"/>
    </location>
</feature>
<dbReference type="OrthoDB" id="547031at2759"/>
<feature type="transmembrane region" description="Helical" evidence="4">
    <location>
        <begin position="46"/>
        <end position="68"/>
    </location>
</feature>
<dbReference type="SMART" id="SM00020">
    <property type="entry name" value="Tryp_SPc"/>
    <property type="match status" value="1"/>
</dbReference>
<dbReference type="Pfam" id="PF00089">
    <property type="entry name" value="Trypsin"/>
    <property type="match status" value="1"/>
</dbReference>
<organism evidence="7 8">
    <name type="scientific">Brachionus calyciflorus</name>
    <dbReference type="NCBI Taxonomy" id="104777"/>
    <lineage>
        <taxon>Eukaryota</taxon>
        <taxon>Metazoa</taxon>
        <taxon>Spiralia</taxon>
        <taxon>Gnathifera</taxon>
        <taxon>Rotifera</taxon>
        <taxon>Eurotatoria</taxon>
        <taxon>Monogononta</taxon>
        <taxon>Pseudotrocha</taxon>
        <taxon>Ploima</taxon>
        <taxon>Brachionidae</taxon>
        <taxon>Brachionus</taxon>
    </lineage>
</organism>
<comment type="similarity">
    <text evidence="2">Belongs to the peptidase S1 family. CLIP subfamily.</text>
</comment>
<evidence type="ECO:0000313" key="7">
    <source>
        <dbReference type="EMBL" id="CAF0914930.1"/>
    </source>
</evidence>
<dbReference type="Proteomes" id="UP000663879">
    <property type="component" value="Unassembled WGS sequence"/>
</dbReference>
<reference evidence="7" key="1">
    <citation type="submission" date="2021-02" db="EMBL/GenBank/DDBJ databases">
        <authorList>
            <person name="Nowell W R."/>
        </authorList>
    </citation>
    <scope>NUCLEOTIDE SEQUENCE</scope>
    <source>
        <strain evidence="7">Ploen Becks lab</strain>
    </source>
</reference>
<dbReference type="InterPro" id="IPR051487">
    <property type="entry name" value="Ser/Thr_Proteases_Immune/Dev"/>
</dbReference>
<sequence length="407" mass="46097">MSTEIIQKENITSEKEVNDSIIETKNSEKSQLANQGHTNSLEKYRFFIFSYGAFFLIILILCIIALIITGARPCVHTKCHENAKCINHPFYAECICDYGFPGNGRDHCDECGITYYKNNADEDGQRANPYSWPATAIIEYTYTALVKLEASRVLLYDQGMCGGVLINRKHILTSANCIKEQIETYDYISGNLIKINVTLNNFHPSLDSIYNIYMGTDEYVYYFADLPHVVVEDFDKVIIHPEYNRKTLENNLAILKLNNEADLNRYVQITCLPNATSSNIPDVYMGHNSLYIAGYSSSGSSYTTYAMQNLILDMYNTSMCSTVQPNNTKNWDGQFCAGEYNTYGNTSGVCHGDYGSALYTPYEVNGIIKYVTTGILSYDVPCSTLHSPAVYTRISYYLDWILENTKY</sequence>
<dbReference type="InterPro" id="IPR001254">
    <property type="entry name" value="Trypsin_dom"/>
</dbReference>
<comment type="caution">
    <text evidence="7">The sequence shown here is derived from an EMBL/GenBank/DDBJ whole genome shotgun (WGS) entry which is preliminary data.</text>
</comment>
<dbReference type="PRINTS" id="PR00722">
    <property type="entry name" value="CHYMOTRYPSIN"/>
</dbReference>
<evidence type="ECO:0000259" key="6">
    <source>
        <dbReference type="PROSITE" id="PS50240"/>
    </source>
</evidence>
<dbReference type="PROSITE" id="PS50026">
    <property type="entry name" value="EGF_3"/>
    <property type="match status" value="1"/>
</dbReference>
<keyword evidence="4" id="KW-1133">Transmembrane helix</keyword>
<keyword evidence="1" id="KW-1015">Disulfide bond</keyword>
<comment type="caution">
    <text evidence="3">Lacks conserved residue(s) required for the propagation of feature annotation.</text>
</comment>
<evidence type="ECO:0000313" key="8">
    <source>
        <dbReference type="Proteomes" id="UP000663879"/>
    </source>
</evidence>
<proteinExistence type="inferred from homology"/>
<dbReference type="Gene3D" id="2.40.10.10">
    <property type="entry name" value="Trypsin-like serine proteases"/>
    <property type="match status" value="1"/>
</dbReference>
<dbReference type="PROSITE" id="PS50240">
    <property type="entry name" value="TRYPSIN_DOM"/>
    <property type="match status" value="1"/>
</dbReference>
<dbReference type="InterPro" id="IPR043504">
    <property type="entry name" value="Peptidase_S1_PA_chymotrypsin"/>
</dbReference>
<protein>
    <recommendedName>
        <fullName evidence="9">Peptidase S1 domain-containing protein</fullName>
    </recommendedName>
</protein>
<dbReference type="GO" id="GO:0004252">
    <property type="term" value="F:serine-type endopeptidase activity"/>
    <property type="evidence" value="ECO:0007669"/>
    <property type="project" value="InterPro"/>
</dbReference>
<evidence type="ECO:0008006" key="9">
    <source>
        <dbReference type="Google" id="ProtNLM"/>
    </source>
</evidence>